<gene>
    <name evidence="11" type="ORF">GCM10011316_02650</name>
</gene>
<dbReference type="InterPro" id="IPR007387">
    <property type="entry name" value="TRAP_DctQ"/>
</dbReference>
<evidence type="ECO:0000256" key="3">
    <source>
        <dbReference type="ARBA" id="ARBA00022475"/>
    </source>
</evidence>
<comment type="function">
    <text evidence="9">Part of the tripartite ATP-independent periplasmic (TRAP) transport system.</text>
</comment>
<evidence type="ECO:0000256" key="9">
    <source>
        <dbReference type="RuleBase" id="RU369079"/>
    </source>
</evidence>
<protein>
    <recommendedName>
        <fullName evidence="9">TRAP transporter small permease protein</fullName>
    </recommendedName>
</protein>
<organism evidence="11 12">
    <name type="scientific">Roseibium aquae</name>
    <dbReference type="NCBI Taxonomy" id="1323746"/>
    <lineage>
        <taxon>Bacteria</taxon>
        <taxon>Pseudomonadati</taxon>
        <taxon>Pseudomonadota</taxon>
        <taxon>Alphaproteobacteria</taxon>
        <taxon>Hyphomicrobiales</taxon>
        <taxon>Stappiaceae</taxon>
        <taxon>Roseibium</taxon>
    </lineage>
</organism>
<accession>A0A916T6Z9</accession>
<evidence type="ECO:0000256" key="6">
    <source>
        <dbReference type="ARBA" id="ARBA00022989"/>
    </source>
</evidence>
<evidence type="ECO:0000256" key="1">
    <source>
        <dbReference type="ARBA" id="ARBA00004429"/>
    </source>
</evidence>
<evidence type="ECO:0000313" key="12">
    <source>
        <dbReference type="Proteomes" id="UP000605148"/>
    </source>
</evidence>
<keyword evidence="12" id="KW-1185">Reference proteome</keyword>
<dbReference type="InterPro" id="IPR055348">
    <property type="entry name" value="DctQ"/>
</dbReference>
<feature type="transmembrane region" description="Helical" evidence="9">
    <location>
        <begin position="15"/>
        <end position="37"/>
    </location>
</feature>
<feature type="transmembrane region" description="Helical" evidence="9">
    <location>
        <begin position="49"/>
        <end position="73"/>
    </location>
</feature>
<reference evidence="11" key="1">
    <citation type="journal article" date="2014" name="Int. J. Syst. Evol. Microbiol.">
        <title>Complete genome sequence of Corynebacterium casei LMG S-19264T (=DSM 44701T), isolated from a smear-ripened cheese.</title>
        <authorList>
            <consortium name="US DOE Joint Genome Institute (JGI-PGF)"/>
            <person name="Walter F."/>
            <person name="Albersmeier A."/>
            <person name="Kalinowski J."/>
            <person name="Ruckert C."/>
        </authorList>
    </citation>
    <scope>NUCLEOTIDE SEQUENCE</scope>
    <source>
        <strain evidence="11">CGMCC 1.12426</strain>
    </source>
</reference>
<dbReference type="GO" id="GO:0022857">
    <property type="term" value="F:transmembrane transporter activity"/>
    <property type="evidence" value="ECO:0007669"/>
    <property type="project" value="UniProtKB-UniRule"/>
</dbReference>
<comment type="subunit">
    <text evidence="9">The complex comprises the extracytoplasmic solute receptor protein and the two transmembrane proteins.</text>
</comment>
<proteinExistence type="inferred from homology"/>
<reference evidence="11" key="2">
    <citation type="submission" date="2020-09" db="EMBL/GenBank/DDBJ databases">
        <authorList>
            <person name="Sun Q."/>
            <person name="Zhou Y."/>
        </authorList>
    </citation>
    <scope>NUCLEOTIDE SEQUENCE</scope>
    <source>
        <strain evidence="11">CGMCC 1.12426</strain>
    </source>
</reference>
<sequence length="168" mass="18592">MASRNKIEEIRSARWALRILQSAAGALLFAMMVLTFIDVWGRYIFNSPLAGAFEITELMMATLIFAGLPLVTVQREHVSVDLLDFWMPKGLQIVRDNLINLLCAGMLGILSHRLWLKAVEQVSYGDQTAALNIPVAPVTFFMSFSTALSCAALLFMTAATLRDSFSSD</sequence>
<dbReference type="AlphaFoldDB" id="A0A916T6Z9"/>
<feature type="domain" description="Tripartite ATP-independent periplasmic transporters DctQ component" evidence="10">
    <location>
        <begin position="31"/>
        <end position="156"/>
    </location>
</feature>
<comment type="similarity">
    <text evidence="8 9">Belongs to the TRAP transporter small permease family.</text>
</comment>
<evidence type="ECO:0000256" key="5">
    <source>
        <dbReference type="ARBA" id="ARBA00022692"/>
    </source>
</evidence>
<feature type="transmembrane region" description="Helical" evidence="9">
    <location>
        <begin position="135"/>
        <end position="161"/>
    </location>
</feature>
<dbReference type="RefSeq" id="WP_150493666.1">
    <property type="nucleotide sequence ID" value="NZ_BMFA01000001.1"/>
</dbReference>
<keyword evidence="7 9" id="KW-0472">Membrane</keyword>
<evidence type="ECO:0000256" key="7">
    <source>
        <dbReference type="ARBA" id="ARBA00023136"/>
    </source>
</evidence>
<dbReference type="Proteomes" id="UP000605148">
    <property type="component" value="Unassembled WGS sequence"/>
</dbReference>
<dbReference type="GO" id="GO:0005886">
    <property type="term" value="C:plasma membrane"/>
    <property type="evidence" value="ECO:0007669"/>
    <property type="project" value="UniProtKB-SubCell"/>
</dbReference>
<feature type="transmembrane region" description="Helical" evidence="9">
    <location>
        <begin position="94"/>
        <end position="115"/>
    </location>
</feature>
<evidence type="ECO:0000256" key="8">
    <source>
        <dbReference type="ARBA" id="ARBA00038436"/>
    </source>
</evidence>
<dbReference type="GO" id="GO:0015740">
    <property type="term" value="P:C4-dicarboxylate transport"/>
    <property type="evidence" value="ECO:0007669"/>
    <property type="project" value="TreeGrafter"/>
</dbReference>
<dbReference type="PANTHER" id="PTHR35011:SF10">
    <property type="entry name" value="TRAP TRANSPORTER SMALL PERMEASE PROTEIN"/>
    <property type="match status" value="1"/>
</dbReference>
<name>A0A916T6Z9_9HYPH</name>
<evidence type="ECO:0000256" key="2">
    <source>
        <dbReference type="ARBA" id="ARBA00022448"/>
    </source>
</evidence>
<comment type="subcellular location">
    <subcellularLocation>
        <location evidence="1 9">Cell inner membrane</location>
        <topology evidence="1 9">Multi-pass membrane protein</topology>
    </subcellularLocation>
</comment>
<keyword evidence="6 9" id="KW-1133">Transmembrane helix</keyword>
<dbReference type="PANTHER" id="PTHR35011">
    <property type="entry name" value="2,3-DIKETO-L-GULONATE TRAP TRANSPORTER SMALL PERMEASE PROTEIN YIAM"/>
    <property type="match status" value="1"/>
</dbReference>
<keyword evidence="5 9" id="KW-0812">Transmembrane</keyword>
<keyword evidence="4 9" id="KW-0997">Cell inner membrane</keyword>
<keyword evidence="3" id="KW-1003">Cell membrane</keyword>
<dbReference type="OrthoDB" id="2877624at2"/>
<keyword evidence="2 9" id="KW-0813">Transport</keyword>
<dbReference type="Pfam" id="PF04290">
    <property type="entry name" value="DctQ"/>
    <property type="match status" value="1"/>
</dbReference>
<evidence type="ECO:0000256" key="4">
    <source>
        <dbReference type="ARBA" id="ARBA00022519"/>
    </source>
</evidence>
<comment type="caution">
    <text evidence="11">The sequence shown here is derived from an EMBL/GenBank/DDBJ whole genome shotgun (WGS) entry which is preliminary data.</text>
</comment>
<evidence type="ECO:0000313" key="11">
    <source>
        <dbReference type="EMBL" id="GGB34016.1"/>
    </source>
</evidence>
<evidence type="ECO:0000259" key="10">
    <source>
        <dbReference type="Pfam" id="PF04290"/>
    </source>
</evidence>
<dbReference type="EMBL" id="BMFA01000001">
    <property type="protein sequence ID" value="GGB34016.1"/>
    <property type="molecule type" value="Genomic_DNA"/>
</dbReference>